<evidence type="ECO:0000256" key="6">
    <source>
        <dbReference type="ARBA" id="ARBA00022989"/>
    </source>
</evidence>
<keyword evidence="8 10" id="KW-0924">Ammonia transport</keyword>
<keyword evidence="7 10" id="KW-0472">Membrane</keyword>
<feature type="transmembrane region" description="Helical" evidence="10">
    <location>
        <begin position="249"/>
        <end position="270"/>
    </location>
</feature>
<evidence type="ECO:0000256" key="11">
    <source>
        <dbReference type="SAM" id="SignalP"/>
    </source>
</evidence>
<feature type="transmembrane region" description="Helical" evidence="10">
    <location>
        <begin position="339"/>
        <end position="357"/>
    </location>
</feature>
<dbReference type="GO" id="GO:0005886">
    <property type="term" value="C:plasma membrane"/>
    <property type="evidence" value="ECO:0007669"/>
    <property type="project" value="UniProtKB-SubCell"/>
</dbReference>
<dbReference type="SUPFAM" id="SSF111352">
    <property type="entry name" value="Ammonium transporter"/>
    <property type="match status" value="1"/>
</dbReference>
<feature type="domain" description="Ammonium transporter AmtB-like" evidence="12">
    <location>
        <begin position="58"/>
        <end position="458"/>
    </location>
</feature>
<evidence type="ECO:0000259" key="12">
    <source>
        <dbReference type="Pfam" id="PF00909"/>
    </source>
</evidence>
<evidence type="ECO:0000313" key="13">
    <source>
        <dbReference type="EMBL" id="SUU87751.1"/>
    </source>
</evidence>
<dbReference type="Gene3D" id="1.10.3430.10">
    <property type="entry name" value="Ammonium transporter AmtB like domains"/>
    <property type="match status" value="1"/>
</dbReference>
<keyword evidence="4" id="KW-1003">Cell membrane</keyword>
<evidence type="ECO:0000256" key="8">
    <source>
        <dbReference type="ARBA" id="ARBA00023177"/>
    </source>
</evidence>
<evidence type="ECO:0000256" key="10">
    <source>
        <dbReference type="RuleBase" id="RU362002"/>
    </source>
</evidence>
<evidence type="ECO:0000256" key="2">
    <source>
        <dbReference type="ARBA" id="ARBA00005887"/>
    </source>
</evidence>
<feature type="transmembrane region" description="Helical" evidence="10">
    <location>
        <begin position="282"/>
        <end position="302"/>
    </location>
</feature>
<name>A0A380WFS6_AMIAI</name>
<dbReference type="FunFam" id="1.10.3430.10:FF:000007">
    <property type="entry name" value="Ammonium transporter"/>
    <property type="match status" value="1"/>
</dbReference>
<evidence type="ECO:0000256" key="9">
    <source>
        <dbReference type="ARBA" id="ARBA00050025"/>
    </source>
</evidence>
<feature type="transmembrane region" description="Helical" evidence="10">
    <location>
        <begin position="314"/>
        <end position="333"/>
    </location>
</feature>
<dbReference type="InterPro" id="IPR029020">
    <property type="entry name" value="Ammonium/urea_transptr"/>
</dbReference>
<gene>
    <name evidence="13" type="primary">amtB</name>
    <name evidence="13" type="ORF">NCTC10684_00953</name>
</gene>
<dbReference type="InterPro" id="IPR018047">
    <property type="entry name" value="Ammonium_transpt_CS"/>
</dbReference>
<dbReference type="PROSITE" id="PS01219">
    <property type="entry name" value="AMMONIUM_TRANSP"/>
    <property type="match status" value="1"/>
</dbReference>
<evidence type="ECO:0000256" key="5">
    <source>
        <dbReference type="ARBA" id="ARBA00022692"/>
    </source>
</evidence>
<dbReference type="PANTHER" id="PTHR43029:SF10">
    <property type="entry name" value="AMMONIUM TRANSPORTER MEP2"/>
    <property type="match status" value="1"/>
</dbReference>
<feature type="transmembrane region" description="Helical" evidence="10">
    <location>
        <begin position="152"/>
        <end position="174"/>
    </location>
</feature>
<dbReference type="InterPro" id="IPR001905">
    <property type="entry name" value="Ammonium_transpt"/>
</dbReference>
<keyword evidence="3 10" id="KW-0813">Transport</keyword>
<keyword evidence="5 10" id="KW-0812">Transmembrane</keyword>
<keyword evidence="6 10" id="KW-1133">Transmembrane helix</keyword>
<evidence type="ECO:0000313" key="14">
    <source>
        <dbReference type="Proteomes" id="UP000254701"/>
    </source>
</evidence>
<evidence type="ECO:0000256" key="1">
    <source>
        <dbReference type="ARBA" id="ARBA00004651"/>
    </source>
</evidence>
<dbReference type="NCBIfam" id="TIGR00836">
    <property type="entry name" value="amt"/>
    <property type="match status" value="1"/>
</dbReference>
<dbReference type="InterPro" id="IPR024041">
    <property type="entry name" value="NH4_transpt_AmtB-like_dom"/>
</dbReference>
<evidence type="ECO:0000256" key="7">
    <source>
        <dbReference type="ARBA" id="ARBA00023136"/>
    </source>
</evidence>
<accession>A0A380WFS6</accession>
<dbReference type="RefSeq" id="WP_115733590.1">
    <property type="nucleotide sequence ID" value="NZ_BAAAVY010000005.1"/>
</dbReference>
<evidence type="ECO:0000256" key="4">
    <source>
        <dbReference type="ARBA" id="ARBA00022475"/>
    </source>
</evidence>
<organism evidence="13 14">
    <name type="scientific">Aminobacter aminovorans</name>
    <name type="common">Chelatobacter heintzii</name>
    <dbReference type="NCBI Taxonomy" id="83263"/>
    <lineage>
        <taxon>Bacteria</taxon>
        <taxon>Pseudomonadati</taxon>
        <taxon>Pseudomonadota</taxon>
        <taxon>Alphaproteobacteria</taxon>
        <taxon>Hyphomicrobiales</taxon>
        <taxon>Phyllobacteriaceae</taxon>
        <taxon>Aminobacter</taxon>
    </lineage>
</organism>
<dbReference type="EMBL" id="UFSM01000001">
    <property type="protein sequence ID" value="SUU87751.1"/>
    <property type="molecule type" value="Genomic_DNA"/>
</dbReference>
<evidence type="ECO:0000256" key="3">
    <source>
        <dbReference type="ARBA" id="ARBA00022448"/>
    </source>
</evidence>
<feature type="chain" id="PRO_5016954940" description="Ammonium transporter" evidence="11">
    <location>
        <begin position="32"/>
        <end position="460"/>
    </location>
</feature>
<comment type="subcellular location">
    <subcellularLocation>
        <location evidence="1 10">Cell membrane</location>
        <topology evidence="1 10">Multi-pass membrane protein</topology>
    </subcellularLocation>
</comment>
<proteinExistence type="inferred from homology"/>
<reference evidence="13 14" key="1">
    <citation type="submission" date="2018-06" db="EMBL/GenBank/DDBJ databases">
        <authorList>
            <consortium name="Pathogen Informatics"/>
            <person name="Doyle S."/>
        </authorList>
    </citation>
    <scope>NUCLEOTIDE SEQUENCE [LARGE SCALE GENOMIC DNA]</scope>
    <source>
        <strain evidence="13 14">NCTC10684</strain>
    </source>
</reference>
<dbReference type="Pfam" id="PF00909">
    <property type="entry name" value="Ammonium_transp"/>
    <property type="match status" value="1"/>
</dbReference>
<sequence>MQIPTSLKTAARTALVGTLALTALGTVVAFAQEAAPAAADAAAAAPAPADVMEKGDVAWMLTSSLLVLFMALPGLALFYGGLVRAKNMLSVLMQCTMIVALVIVIWTFWGYSMAFGDAPSPYWGGLGKAFLAGVTPESMAATFTKGIVIPEYVFIVFQMTFACITPALIVGAFAERIKFSAVLLFVALWVTVVYFPIAHMVWDSDGLIYGWGALDFAGGTVVHINAGIAALVGALVIGKRTGYGKDNMAPHSMTLTMVGASILWVGWFGFNAGSNLEANGGAALAMINTFTATAGAILAWVIIEVVARGKASMLGAASGMVAGLVAVTPAAGFVGPVGAIALGAIASVICYFFVAVVKIKLGYDDSLDVFGIHGVGGIVGAIGTGVFNAKALGGIGYGEMSIGGQVWTQFLAVSVTVIWCGIGSLVIYKLVDLLVGLRPTVEAERQGLDLTSHGEVAYHS</sequence>
<keyword evidence="11" id="KW-0732">Signal</keyword>
<dbReference type="OrthoDB" id="9814202at2"/>
<feature type="transmembrane region" description="Helical" evidence="10">
    <location>
        <begin position="208"/>
        <end position="237"/>
    </location>
</feature>
<dbReference type="GO" id="GO:0008519">
    <property type="term" value="F:ammonium channel activity"/>
    <property type="evidence" value="ECO:0007669"/>
    <property type="project" value="InterPro"/>
</dbReference>
<feature type="transmembrane region" description="Helical" evidence="10">
    <location>
        <begin position="407"/>
        <end position="428"/>
    </location>
</feature>
<feature type="transmembrane region" description="Helical" evidence="10">
    <location>
        <begin position="57"/>
        <end position="79"/>
    </location>
</feature>
<dbReference type="PANTHER" id="PTHR43029">
    <property type="entry name" value="AMMONIUM TRANSPORTER MEP2"/>
    <property type="match status" value="1"/>
</dbReference>
<comment type="similarity">
    <text evidence="2 10">Belongs to the ammonia transporter channel (TC 1.A.11.2) family.</text>
</comment>
<feature type="transmembrane region" description="Helical" evidence="10">
    <location>
        <begin position="181"/>
        <end position="202"/>
    </location>
</feature>
<dbReference type="AlphaFoldDB" id="A0A380WFS6"/>
<feature type="transmembrane region" description="Helical" evidence="10">
    <location>
        <begin position="369"/>
        <end position="387"/>
    </location>
</feature>
<dbReference type="Proteomes" id="UP000254701">
    <property type="component" value="Unassembled WGS sequence"/>
</dbReference>
<feature type="signal peptide" evidence="11">
    <location>
        <begin position="1"/>
        <end position="31"/>
    </location>
</feature>
<protein>
    <recommendedName>
        <fullName evidence="9 10">Ammonium transporter</fullName>
    </recommendedName>
</protein>
<feature type="transmembrane region" description="Helical" evidence="10">
    <location>
        <begin position="91"/>
        <end position="111"/>
    </location>
</feature>